<dbReference type="InterPro" id="IPR001387">
    <property type="entry name" value="Cro/C1-type_HTH"/>
</dbReference>
<evidence type="ECO:0000256" key="1">
    <source>
        <dbReference type="SAM" id="MobiDB-lite"/>
    </source>
</evidence>
<feature type="compositionally biased region" description="Basic and acidic residues" evidence="1">
    <location>
        <begin position="61"/>
        <end position="78"/>
    </location>
</feature>
<feature type="region of interest" description="Disordered" evidence="1">
    <location>
        <begin position="53"/>
        <end position="97"/>
    </location>
</feature>
<evidence type="ECO:0000313" key="2">
    <source>
        <dbReference type="EMBL" id="NJP50111.1"/>
    </source>
</evidence>
<dbReference type="EMBL" id="JAATEM010000008">
    <property type="protein sequence ID" value="NJP50111.1"/>
    <property type="molecule type" value="Genomic_DNA"/>
</dbReference>
<dbReference type="RefSeq" id="WP_167992618.1">
    <property type="nucleotide sequence ID" value="NZ_JAATEM010000008.1"/>
</dbReference>
<accession>A0ABX1A623</accession>
<evidence type="ECO:0000313" key="3">
    <source>
        <dbReference type="Proteomes" id="UP000730591"/>
    </source>
</evidence>
<comment type="caution">
    <text evidence="2">The sequence shown here is derived from an EMBL/GenBank/DDBJ whole genome shotgun (WGS) entry which is preliminary data.</text>
</comment>
<gene>
    <name evidence="2" type="ORF">HCJ93_08505</name>
</gene>
<protein>
    <submittedName>
        <fullName evidence="2">Helix-turn-helix transcriptional regulator</fullName>
    </submittedName>
</protein>
<proteinExistence type="predicted"/>
<organism evidence="2 3">
    <name type="scientific">Streptomyces composti</name>
    <dbReference type="NCBI Taxonomy" id="2720025"/>
    <lineage>
        <taxon>Bacteria</taxon>
        <taxon>Bacillati</taxon>
        <taxon>Actinomycetota</taxon>
        <taxon>Actinomycetes</taxon>
        <taxon>Kitasatosporales</taxon>
        <taxon>Streptomycetaceae</taxon>
        <taxon>Streptomyces</taxon>
    </lineage>
</organism>
<keyword evidence="3" id="KW-1185">Reference proteome</keyword>
<reference evidence="2 3" key="1">
    <citation type="submission" date="2020-03" db="EMBL/GenBank/DDBJ databases">
        <title>WGS of actinomycetes isolated from Thailand.</title>
        <authorList>
            <person name="Thawai C."/>
        </authorList>
    </citation>
    <scope>NUCLEOTIDE SEQUENCE [LARGE SCALE GENOMIC DNA]</scope>
    <source>
        <strain evidence="2 3">SBST2-5</strain>
    </source>
</reference>
<dbReference type="Proteomes" id="UP000730591">
    <property type="component" value="Unassembled WGS sequence"/>
</dbReference>
<sequence>MPDHVRAAVLEDVAITYRTALDADENSKVRIHLALEQGVTTRELEEELGVPQQTISRWGRQGKEALERRREARAKRESGGQPTGEDPVRPGEPGPVG</sequence>
<name>A0ABX1A623_9ACTN</name>
<dbReference type="CDD" id="cd00093">
    <property type="entry name" value="HTH_XRE"/>
    <property type="match status" value="1"/>
</dbReference>